<dbReference type="SUPFAM" id="SSF51658">
    <property type="entry name" value="Xylose isomerase-like"/>
    <property type="match status" value="1"/>
</dbReference>
<dbReference type="EMBL" id="CP121689">
    <property type="protein sequence ID" value="WZL75815.1"/>
    <property type="molecule type" value="Genomic_DNA"/>
</dbReference>
<protein>
    <submittedName>
        <fullName evidence="2">Sugar phosphate isomerase/epimerase</fullName>
    </submittedName>
</protein>
<keyword evidence="2" id="KW-0413">Isomerase</keyword>
<dbReference type="InterPro" id="IPR050312">
    <property type="entry name" value="IolE/XylAMocC-like"/>
</dbReference>
<dbReference type="InterPro" id="IPR013022">
    <property type="entry name" value="Xyl_isomerase-like_TIM-brl"/>
</dbReference>
<dbReference type="InterPro" id="IPR036237">
    <property type="entry name" value="Xyl_isomerase-like_sf"/>
</dbReference>
<accession>A0ABZ2Y9X6</accession>
<proteinExistence type="predicted"/>
<evidence type="ECO:0000259" key="1">
    <source>
        <dbReference type="Pfam" id="PF01261"/>
    </source>
</evidence>
<dbReference type="Pfam" id="PF01261">
    <property type="entry name" value="AP_endonuc_2"/>
    <property type="match status" value="1"/>
</dbReference>
<sequence>MFSFLAVSTNTYHGFSLSEALSGIARAGFKFVELACVKGWTNHFDLESYSKEDLEGLKKELNSFGLQVISLSAHSDLASSDGVAYLQKTLHFAHLMGAKVVNTGTIENEKDTEAFLNNIQVLAKDAEAVGVQIGLEIHGDFFKSGEVAREIVREIGSPFVGINYDTGNAIFYGNVRPEEDIALCFPWLVHIHLKDKRGGYKVWDFPALGRGEVNFGKILGSLPPEKHSIPLSVEIEFDGKFDHPKEFVDQAVQESFTYLMRLQELFGSS</sequence>
<keyword evidence="3" id="KW-1185">Reference proteome</keyword>
<dbReference type="RefSeq" id="WP_369017964.1">
    <property type="nucleotide sequence ID" value="NZ_CP121689.1"/>
</dbReference>
<gene>
    <name evidence="2" type="ORF">QBE54_09530</name>
</gene>
<dbReference type="Proteomes" id="UP001461341">
    <property type="component" value="Chromosome"/>
</dbReference>
<dbReference type="PANTHER" id="PTHR12110">
    <property type="entry name" value="HYDROXYPYRUVATE ISOMERASE"/>
    <property type="match status" value="1"/>
</dbReference>
<evidence type="ECO:0000313" key="3">
    <source>
        <dbReference type="Proteomes" id="UP001461341"/>
    </source>
</evidence>
<dbReference type="GO" id="GO:0016853">
    <property type="term" value="F:isomerase activity"/>
    <property type="evidence" value="ECO:0007669"/>
    <property type="project" value="UniProtKB-KW"/>
</dbReference>
<organism evidence="2 3">
    <name type="scientific">Thermatribacter velox</name>
    <dbReference type="NCBI Taxonomy" id="3039681"/>
    <lineage>
        <taxon>Bacteria</taxon>
        <taxon>Pseudomonadati</taxon>
        <taxon>Atribacterota</taxon>
        <taxon>Atribacteria</taxon>
        <taxon>Atribacterales</taxon>
        <taxon>Thermatribacteraceae</taxon>
        <taxon>Thermatribacter</taxon>
    </lineage>
</organism>
<dbReference type="PANTHER" id="PTHR12110:SF21">
    <property type="entry name" value="XYLOSE ISOMERASE-LIKE TIM BARREL DOMAIN-CONTAINING PROTEIN"/>
    <property type="match status" value="1"/>
</dbReference>
<dbReference type="Gene3D" id="3.20.20.150">
    <property type="entry name" value="Divalent-metal-dependent TIM barrel enzymes"/>
    <property type="match status" value="1"/>
</dbReference>
<name>A0ABZ2Y9X6_9BACT</name>
<evidence type="ECO:0000313" key="2">
    <source>
        <dbReference type="EMBL" id="WZL75815.1"/>
    </source>
</evidence>
<feature type="domain" description="Xylose isomerase-like TIM barrel" evidence="1">
    <location>
        <begin position="24"/>
        <end position="243"/>
    </location>
</feature>
<reference evidence="2 3" key="1">
    <citation type="submission" date="2023-03" db="EMBL/GenBank/DDBJ databases">
        <title>Novel Species.</title>
        <authorList>
            <person name="Ma S."/>
        </authorList>
    </citation>
    <scope>NUCLEOTIDE SEQUENCE [LARGE SCALE GENOMIC DNA]</scope>
    <source>
        <strain evidence="2 3">B11</strain>
    </source>
</reference>